<reference evidence="2 3" key="1">
    <citation type="submission" date="2019-08" db="EMBL/GenBank/DDBJ databases">
        <authorList>
            <person name="Peeters C."/>
        </authorList>
    </citation>
    <scope>NUCLEOTIDE SEQUENCE [LARGE SCALE GENOMIC DNA]</scope>
    <source>
        <strain evidence="2 3">LMG 20602</strain>
    </source>
</reference>
<keyword evidence="3" id="KW-1185">Reference proteome</keyword>
<evidence type="ECO:0000313" key="3">
    <source>
        <dbReference type="Proteomes" id="UP000366065"/>
    </source>
</evidence>
<organism evidence="2 3">
    <name type="scientific">Pandoraea capi</name>
    <dbReference type="NCBI Taxonomy" id="2508286"/>
    <lineage>
        <taxon>Bacteria</taxon>
        <taxon>Pseudomonadati</taxon>
        <taxon>Pseudomonadota</taxon>
        <taxon>Betaproteobacteria</taxon>
        <taxon>Burkholderiales</taxon>
        <taxon>Burkholderiaceae</taxon>
        <taxon>Pandoraea</taxon>
    </lineage>
</organism>
<dbReference type="InterPro" id="IPR002811">
    <property type="entry name" value="Asp_DH"/>
</dbReference>
<protein>
    <submittedName>
        <fullName evidence="2">Aspartate dehydrogenase</fullName>
    </submittedName>
</protein>
<comment type="caution">
    <text evidence="2">The sequence shown here is derived from an EMBL/GenBank/DDBJ whole genome shotgun (WGS) entry which is preliminary data.</text>
</comment>
<gene>
    <name evidence="2" type="ORF">PCA20602_04887</name>
</gene>
<evidence type="ECO:0000259" key="1">
    <source>
        <dbReference type="Pfam" id="PF01958"/>
    </source>
</evidence>
<proteinExistence type="predicted"/>
<feature type="domain" description="Aspartate dehydrogenase" evidence="1">
    <location>
        <begin position="52"/>
        <end position="137"/>
    </location>
</feature>
<sequence>MASGGLPGLDAVRAMKEGRVHSIKLTTTFRPESLAKEPYVREKGFDFTQPPTSPVLVFQGNAREAGAAFPRHFNVGITLSLAGVGFDATEIEVWVDPTVRGAVQHIEVRADDADLTLESRNIPSDNPRTSRIVAPSIMATLRSYVDHLYVGS</sequence>
<dbReference type="Pfam" id="PF01958">
    <property type="entry name" value="Asp_DH_C"/>
    <property type="match status" value="1"/>
</dbReference>
<accession>A0ABY6WBV2</accession>
<dbReference type="Gene3D" id="3.30.360.10">
    <property type="entry name" value="Dihydrodipicolinate Reductase, domain 2"/>
    <property type="match status" value="1"/>
</dbReference>
<evidence type="ECO:0000313" key="2">
    <source>
        <dbReference type="EMBL" id="VVE53690.1"/>
    </source>
</evidence>
<name>A0ABY6WBV2_9BURK</name>
<dbReference type="EMBL" id="CABPRV010000016">
    <property type="protein sequence ID" value="VVE53690.1"/>
    <property type="molecule type" value="Genomic_DNA"/>
</dbReference>
<dbReference type="Proteomes" id="UP000366065">
    <property type="component" value="Unassembled WGS sequence"/>
</dbReference>
<dbReference type="SUPFAM" id="SSF55347">
    <property type="entry name" value="Glyceraldehyde-3-phosphate dehydrogenase-like, C-terminal domain"/>
    <property type="match status" value="1"/>
</dbReference>